<proteinExistence type="predicted"/>
<evidence type="ECO:0000313" key="2">
    <source>
        <dbReference type="Proteomes" id="UP000034293"/>
    </source>
</evidence>
<dbReference type="PATRIC" id="fig|1618553.3.peg.131"/>
<dbReference type="EMBL" id="LBZA01000008">
    <property type="protein sequence ID" value="KKR64466.1"/>
    <property type="molecule type" value="Genomic_DNA"/>
</dbReference>
<comment type="caution">
    <text evidence="1">The sequence shown here is derived from an EMBL/GenBank/DDBJ whole genome shotgun (WGS) entry which is preliminary data.</text>
</comment>
<reference evidence="1 2" key="1">
    <citation type="journal article" date="2015" name="Nature">
        <title>rRNA introns, odd ribosomes, and small enigmatic genomes across a large radiation of phyla.</title>
        <authorList>
            <person name="Brown C.T."/>
            <person name="Hug L.A."/>
            <person name="Thomas B.C."/>
            <person name="Sharon I."/>
            <person name="Castelle C.J."/>
            <person name="Singh A."/>
            <person name="Wilkins M.J."/>
            <person name="Williams K.H."/>
            <person name="Banfield J.F."/>
        </authorList>
    </citation>
    <scope>NUCLEOTIDE SEQUENCE [LARGE SCALE GENOMIC DNA]</scope>
</reference>
<sequence length="222" mass="23646">MSENDKEILKSTAPLVIVIILFVIVGKFGISQVTDLRAKINDAKKTQSTLSEKLKILKSLSQTTVSGADSVTFALPKSNPSLQIISQLKLLASNNLLVLGDIRASIAGGDSSSLSSVTTSFNVTGPREQIISFIKSIDSIAPITLVDKMQLSEDKGVNIANISTRTYWAEFPSTIPTVTQSVTDLTVSEKDLLTQIGNLTFPSFGETVTATGSALNPNPFGQ</sequence>
<gene>
    <name evidence="1" type="ORF">UU02_C0008G0003</name>
</gene>
<dbReference type="Proteomes" id="UP000034293">
    <property type="component" value="Unassembled WGS sequence"/>
</dbReference>
<protein>
    <submittedName>
        <fullName evidence="1">Uncharacterized protein</fullName>
    </submittedName>
</protein>
<accession>A0A0G0SPU5</accession>
<name>A0A0G0SPU5_9BACT</name>
<dbReference type="AlphaFoldDB" id="A0A0G0SPU5"/>
<organism evidence="1 2">
    <name type="scientific">Candidatus Woesebacteria bacterium GW2011_GWA1_40_43</name>
    <dbReference type="NCBI Taxonomy" id="1618553"/>
    <lineage>
        <taxon>Bacteria</taxon>
        <taxon>Candidatus Woeseibacteriota</taxon>
    </lineage>
</organism>
<evidence type="ECO:0000313" key="1">
    <source>
        <dbReference type="EMBL" id="KKR64466.1"/>
    </source>
</evidence>